<dbReference type="GO" id="GO:0005774">
    <property type="term" value="C:vacuolar membrane"/>
    <property type="evidence" value="ECO:0007669"/>
    <property type="project" value="TreeGrafter"/>
</dbReference>
<dbReference type="SMART" id="SM00679">
    <property type="entry name" value="CTNS"/>
    <property type="match status" value="2"/>
</dbReference>
<dbReference type="Pfam" id="PF04193">
    <property type="entry name" value="PQ-loop"/>
    <property type="match status" value="1"/>
</dbReference>
<evidence type="ECO:0000256" key="5">
    <source>
        <dbReference type="SAM" id="Phobius"/>
    </source>
</evidence>
<protein>
    <submittedName>
        <fullName evidence="6">PQ loop repeat family protein</fullName>
    </submittedName>
</protein>
<dbReference type="GeneID" id="94833817"/>
<keyword evidence="4 5" id="KW-0472">Membrane</keyword>
<evidence type="ECO:0000256" key="3">
    <source>
        <dbReference type="ARBA" id="ARBA00022989"/>
    </source>
</evidence>
<keyword evidence="3 5" id="KW-1133">Transmembrane helix</keyword>
<accession>A0A1J4KUP9</accession>
<sequence>MNSSPICRFRNYQDAACWCGIISNTIGIFLYIPQIYLNYCRKCTVGFSHLTVFIRFLGLSFFFPSTLILKMQYPIVINAISNLAINYVFLYQFIKYDKSFWIYFLFIFPIVCFFLAIIFPEMCKYTQWINTATQIIGFFPYMYEIIKIRSTKGISLLYHHLNFFASMFGILMCVIGISQRVSEWMVPVGPLFWTLCVFTLTIYYDEMRFIDSSQKQLNEMEVLLESQRM</sequence>
<evidence type="ECO:0000256" key="4">
    <source>
        <dbReference type="ARBA" id="ARBA00023136"/>
    </source>
</evidence>
<dbReference type="PANTHER" id="PTHR13131">
    <property type="entry name" value="CYSTINOSIN"/>
    <property type="match status" value="1"/>
</dbReference>
<dbReference type="InterPro" id="IPR006603">
    <property type="entry name" value="PQ-loop_rpt"/>
</dbReference>
<comment type="caution">
    <text evidence="6">The sequence shown here is derived from an EMBL/GenBank/DDBJ whole genome shotgun (WGS) entry which is preliminary data.</text>
</comment>
<feature type="transmembrane region" description="Helical" evidence="5">
    <location>
        <begin position="44"/>
        <end position="63"/>
    </location>
</feature>
<feature type="transmembrane region" description="Helical" evidence="5">
    <location>
        <begin position="184"/>
        <end position="204"/>
    </location>
</feature>
<dbReference type="RefSeq" id="XP_068366357.1">
    <property type="nucleotide sequence ID" value="XM_068499113.1"/>
</dbReference>
<feature type="transmembrane region" description="Helical" evidence="5">
    <location>
        <begin position="156"/>
        <end position="178"/>
    </location>
</feature>
<evidence type="ECO:0000313" key="7">
    <source>
        <dbReference type="Proteomes" id="UP000179807"/>
    </source>
</evidence>
<gene>
    <name evidence="6" type="ORF">TRFO_16652</name>
</gene>
<comment type="subcellular location">
    <subcellularLocation>
        <location evidence="1">Membrane</location>
        <topology evidence="1">Multi-pass membrane protein</topology>
    </subcellularLocation>
</comment>
<dbReference type="AlphaFoldDB" id="A0A1J4KUP9"/>
<evidence type="ECO:0000313" key="6">
    <source>
        <dbReference type="EMBL" id="OHT13221.1"/>
    </source>
</evidence>
<evidence type="ECO:0000256" key="2">
    <source>
        <dbReference type="ARBA" id="ARBA00022692"/>
    </source>
</evidence>
<keyword evidence="7" id="KW-1185">Reference proteome</keyword>
<dbReference type="InterPro" id="IPR005282">
    <property type="entry name" value="LC_transporter"/>
</dbReference>
<dbReference type="PANTHER" id="PTHR13131:SF7">
    <property type="entry name" value="TRANSMEMBRANE PROTEIN"/>
    <property type="match status" value="1"/>
</dbReference>
<dbReference type="Gene3D" id="1.20.1280.290">
    <property type="match status" value="2"/>
</dbReference>
<feature type="transmembrane region" description="Helical" evidence="5">
    <location>
        <begin position="100"/>
        <end position="119"/>
    </location>
</feature>
<dbReference type="Proteomes" id="UP000179807">
    <property type="component" value="Unassembled WGS sequence"/>
</dbReference>
<organism evidence="6 7">
    <name type="scientific">Tritrichomonas foetus</name>
    <dbReference type="NCBI Taxonomy" id="1144522"/>
    <lineage>
        <taxon>Eukaryota</taxon>
        <taxon>Metamonada</taxon>
        <taxon>Parabasalia</taxon>
        <taxon>Tritrichomonadida</taxon>
        <taxon>Tritrichomonadidae</taxon>
        <taxon>Tritrichomonas</taxon>
    </lineage>
</organism>
<keyword evidence="2 5" id="KW-0812">Transmembrane</keyword>
<feature type="transmembrane region" description="Helical" evidence="5">
    <location>
        <begin position="75"/>
        <end position="94"/>
    </location>
</feature>
<reference evidence="6" key="1">
    <citation type="submission" date="2016-10" db="EMBL/GenBank/DDBJ databases">
        <authorList>
            <person name="Benchimol M."/>
            <person name="Almeida L.G."/>
            <person name="Vasconcelos A.T."/>
            <person name="Perreira-Neves A."/>
            <person name="Rosa I.A."/>
            <person name="Tasca T."/>
            <person name="Bogo M.R."/>
            <person name="de Souza W."/>
        </authorList>
    </citation>
    <scope>NUCLEOTIDE SEQUENCE [LARGE SCALE GENOMIC DNA]</scope>
    <source>
        <strain evidence="6">K</strain>
    </source>
</reference>
<evidence type="ECO:0000256" key="1">
    <source>
        <dbReference type="ARBA" id="ARBA00004141"/>
    </source>
</evidence>
<dbReference type="EMBL" id="MLAK01000545">
    <property type="protein sequence ID" value="OHT13221.1"/>
    <property type="molecule type" value="Genomic_DNA"/>
</dbReference>
<dbReference type="VEuPathDB" id="TrichDB:TRFO_16652"/>
<proteinExistence type="predicted"/>
<feature type="transmembrane region" description="Helical" evidence="5">
    <location>
        <begin position="12"/>
        <end position="32"/>
    </location>
</feature>
<dbReference type="OrthoDB" id="75720at2759"/>
<name>A0A1J4KUP9_9EUKA</name>
<dbReference type="GO" id="GO:0015184">
    <property type="term" value="F:L-cystine transmembrane transporter activity"/>
    <property type="evidence" value="ECO:0007669"/>
    <property type="project" value="TreeGrafter"/>
</dbReference>